<proteinExistence type="predicted"/>
<name>A0ABP1QM62_9HEXA</name>
<dbReference type="Proteomes" id="UP001642540">
    <property type="component" value="Unassembled WGS sequence"/>
</dbReference>
<dbReference type="EMBL" id="CAXLJM020000033">
    <property type="protein sequence ID" value="CAL8101597.1"/>
    <property type="molecule type" value="Genomic_DNA"/>
</dbReference>
<organism evidence="1 2">
    <name type="scientific">Orchesella dallaii</name>
    <dbReference type="NCBI Taxonomy" id="48710"/>
    <lineage>
        <taxon>Eukaryota</taxon>
        <taxon>Metazoa</taxon>
        <taxon>Ecdysozoa</taxon>
        <taxon>Arthropoda</taxon>
        <taxon>Hexapoda</taxon>
        <taxon>Collembola</taxon>
        <taxon>Entomobryomorpha</taxon>
        <taxon>Entomobryoidea</taxon>
        <taxon>Orchesellidae</taxon>
        <taxon>Orchesellinae</taxon>
        <taxon>Orchesella</taxon>
    </lineage>
</organism>
<evidence type="ECO:0000313" key="1">
    <source>
        <dbReference type="EMBL" id="CAL8101597.1"/>
    </source>
</evidence>
<protein>
    <submittedName>
        <fullName evidence="1">Uncharacterized protein</fullName>
    </submittedName>
</protein>
<keyword evidence="2" id="KW-1185">Reference proteome</keyword>
<accession>A0ABP1QM62</accession>
<evidence type="ECO:0000313" key="2">
    <source>
        <dbReference type="Proteomes" id="UP001642540"/>
    </source>
</evidence>
<comment type="caution">
    <text evidence="1">The sequence shown here is derived from an EMBL/GenBank/DDBJ whole genome shotgun (WGS) entry which is preliminary data.</text>
</comment>
<gene>
    <name evidence="1" type="ORF">ODALV1_LOCUS10894</name>
</gene>
<reference evidence="1 2" key="1">
    <citation type="submission" date="2024-08" db="EMBL/GenBank/DDBJ databases">
        <authorList>
            <person name="Cucini C."/>
            <person name="Frati F."/>
        </authorList>
    </citation>
    <scope>NUCLEOTIDE SEQUENCE [LARGE SCALE GENOMIC DNA]</scope>
</reference>
<sequence length="71" mass="8100">MNVILRVTFPVLLLYSVLFSAFCNWGRSLSSFRMVSKQITGESEPLRLSKPIQYAMRGITVPKKSDLEPNH</sequence>